<dbReference type="EMBL" id="KB467831">
    <property type="protein sequence ID" value="PCH34134.1"/>
    <property type="molecule type" value="Genomic_DNA"/>
</dbReference>
<gene>
    <name evidence="1" type="ORF">WOLCODRAFT_22481</name>
</gene>
<dbReference type="AlphaFoldDB" id="A0A2H3JBT6"/>
<dbReference type="OMA" id="NIVWRRT"/>
<dbReference type="STRING" id="742152.A0A2H3JBT6"/>
<reference evidence="1 2" key="1">
    <citation type="journal article" date="2012" name="Science">
        <title>The Paleozoic origin of enzymatic lignin decomposition reconstructed from 31 fungal genomes.</title>
        <authorList>
            <person name="Floudas D."/>
            <person name="Binder M."/>
            <person name="Riley R."/>
            <person name="Barry K."/>
            <person name="Blanchette R.A."/>
            <person name="Henrissat B."/>
            <person name="Martinez A.T."/>
            <person name="Otillar R."/>
            <person name="Spatafora J.W."/>
            <person name="Yadav J.S."/>
            <person name="Aerts A."/>
            <person name="Benoit I."/>
            <person name="Boyd A."/>
            <person name="Carlson A."/>
            <person name="Copeland A."/>
            <person name="Coutinho P.M."/>
            <person name="de Vries R.P."/>
            <person name="Ferreira P."/>
            <person name="Findley K."/>
            <person name="Foster B."/>
            <person name="Gaskell J."/>
            <person name="Glotzer D."/>
            <person name="Gorecki P."/>
            <person name="Heitman J."/>
            <person name="Hesse C."/>
            <person name="Hori C."/>
            <person name="Igarashi K."/>
            <person name="Jurgens J.A."/>
            <person name="Kallen N."/>
            <person name="Kersten P."/>
            <person name="Kohler A."/>
            <person name="Kuees U."/>
            <person name="Kumar T.K.A."/>
            <person name="Kuo A."/>
            <person name="LaButti K."/>
            <person name="Larrondo L.F."/>
            <person name="Lindquist E."/>
            <person name="Ling A."/>
            <person name="Lombard V."/>
            <person name="Lucas S."/>
            <person name="Lundell T."/>
            <person name="Martin R."/>
            <person name="McLaughlin D.J."/>
            <person name="Morgenstern I."/>
            <person name="Morin E."/>
            <person name="Murat C."/>
            <person name="Nagy L.G."/>
            <person name="Nolan M."/>
            <person name="Ohm R.A."/>
            <person name="Patyshakuliyeva A."/>
            <person name="Rokas A."/>
            <person name="Ruiz-Duenas F.J."/>
            <person name="Sabat G."/>
            <person name="Salamov A."/>
            <person name="Samejima M."/>
            <person name="Schmutz J."/>
            <person name="Slot J.C."/>
            <person name="St John F."/>
            <person name="Stenlid J."/>
            <person name="Sun H."/>
            <person name="Sun S."/>
            <person name="Syed K."/>
            <person name="Tsang A."/>
            <person name="Wiebenga A."/>
            <person name="Young D."/>
            <person name="Pisabarro A."/>
            <person name="Eastwood D.C."/>
            <person name="Martin F."/>
            <person name="Cullen D."/>
            <person name="Grigoriev I.V."/>
            <person name="Hibbett D.S."/>
        </authorList>
    </citation>
    <scope>NUCLEOTIDE SEQUENCE [LARGE SCALE GENOMIC DNA]</scope>
    <source>
        <strain evidence="1 2">MD-104</strain>
    </source>
</reference>
<organism evidence="1 2">
    <name type="scientific">Wolfiporia cocos (strain MD-104)</name>
    <name type="common">Brown rot fungus</name>
    <dbReference type="NCBI Taxonomy" id="742152"/>
    <lineage>
        <taxon>Eukaryota</taxon>
        <taxon>Fungi</taxon>
        <taxon>Dikarya</taxon>
        <taxon>Basidiomycota</taxon>
        <taxon>Agaricomycotina</taxon>
        <taxon>Agaricomycetes</taxon>
        <taxon>Polyporales</taxon>
        <taxon>Phaeolaceae</taxon>
        <taxon>Wolfiporia</taxon>
    </lineage>
</organism>
<accession>A0A2H3JBT6</accession>
<sequence length="376" mass="42527">MAANIPPEVFELIIDCVGFTNLPTQSLLACALVRRSWLPRSQRNLWRVVTFGKDRQLHLFHVALKAHPGNAELVRELNIVWRRTWDKGTLQRILNFPFVLARRLPNLQSIAVHSALQERTPILMTPKFFVALGEFSVCHLILNALRFRSSNDFCRVILALPRLSELECYDIRWEYNSPFFAGYPNGNLKLVSLSVGELTAEVLSQLLQIMDPALQHLKLDCTDLCYEDLGPRLLSGPGPPSPTTRNHWRSRLNGLLGRFEALITPEIRVLLPLSDGAPGPADILSPIKSKSLNNVTFQLSKAHIDLESSTELSILNNSLDDVLSGDQMPRLKEVSFIFRFDEASTDHKRYIDQVTRRLPKLAARDGVQITVRLEAL</sequence>
<keyword evidence="2" id="KW-1185">Reference proteome</keyword>
<name>A0A2H3JBT6_WOLCO</name>
<proteinExistence type="predicted"/>
<dbReference type="OrthoDB" id="2798901at2759"/>
<evidence type="ECO:0000313" key="2">
    <source>
        <dbReference type="Proteomes" id="UP000218811"/>
    </source>
</evidence>
<evidence type="ECO:0000313" key="1">
    <source>
        <dbReference type="EMBL" id="PCH34134.1"/>
    </source>
</evidence>
<evidence type="ECO:0008006" key="3">
    <source>
        <dbReference type="Google" id="ProtNLM"/>
    </source>
</evidence>
<dbReference type="Proteomes" id="UP000218811">
    <property type="component" value="Unassembled WGS sequence"/>
</dbReference>
<protein>
    <recommendedName>
        <fullName evidence="3">F-box domain-containing protein</fullName>
    </recommendedName>
</protein>